<evidence type="ECO:0000313" key="2">
    <source>
        <dbReference type="Proteomes" id="UP000004834"/>
    </source>
</evidence>
<dbReference type="Proteomes" id="UP000004834">
    <property type="component" value="Unassembled WGS sequence"/>
</dbReference>
<organism evidence="1 2">
    <name type="scientific">Myroides odoratimimus CIP 101113</name>
    <dbReference type="NCBI Taxonomy" id="883154"/>
    <lineage>
        <taxon>Bacteria</taxon>
        <taxon>Pseudomonadati</taxon>
        <taxon>Bacteroidota</taxon>
        <taxon>Flavobacteriia</taxon>
        <taxon>Flavobacteriales</taxon>
        <taxon>Flavobacteriaceae</taxon>
        <taxon>Myroides</taxon>
    </lineage>
</organism>
<reference evidence="1 2" key="1">
    <citation type="submission" date="2011-11" db="EMBL/GenBank/DDBJ databases">
        <title>The Genome Sequence of Myroides odoratimimus CIP 101113.</title>
        <authorList>
            <person name="Earl A."/>
            <person name="Ward D."/>
            <person name="Feldgarden M."/>
            <person name="Gevers D."/>
            <person name="Huys G."/>
            <person name="Young S.K."/>
            <person name="Zeng Q."/>
            <person name="Gargeya S."/>
            <person name="Fitzgerald M."/>
            <person name="Haas B."/>
            <person name="Abouelleil A."/>
            <person name="Alvarado L."/>
            <person name="Arachchi H.M."/>
            <person name="Berlin A."/>
            <person name="Brown A."/>
            <person name="Chapman S.B."/>
            <person name="Chen Z."/>
            <person name="Dunbar C."/>
            <person name="Freedman E."/>
            <person name="Gearin G."/>
            <person name="Goldberg J."/>
            <person name="Griggs A."/>
            <person name="Gujja S."/>
            <person name="Heiman D."/>
            <person name="Howarth C."/>
            <person name="Larson L."/>
            <person name="Lui A."/>
            <person name="MacDonald P.J.P."/>
            <person name="Montmayeur A."/>
            <person name="Murphy C."/>
            <person name="Neiman D."/>
            <person name="Pearson M."/>
            <person name="Priest M."/>
            <person name="Roberts A."/>
            <person name="Saif S."/>
            <person name="Shea T."/>
            <person name="Shenoy N."/>
            <person name="Sisk P."/>
            <person name="Stolte C."/>
            <person name="Sykes S."/>
            <person name="Wortman J."/>
            <person name="Nusbaum C."/>
            <person name="Birren B."/>
        </authorList>
    </citation>
    <scope>NUCLEOTIDE SEQUENCE [LARGE SCALE GENOMIC DNA]</scope>
    <source>
        <strain evidence="1 2">CIP 101113</strain>
    </source>
</reference>
<proteinExistence type="predicted"/>
<dbReference type="EMBL" id="AGEE01000017">
    <property type="protein sequence ID" value="EHO12630.1"/>
    <property type="molecule type" value="Genomic_DNA"/>
</dbReference>
<name>A0AAV3F3H2_9FLAO</name>
<dbReference type="RefSeq" id="WP_006263517.1">
    <property type="nucleotide sequence ID" value="NZ_JH590837.1"/>
</dbReference>
<protein>
    <submittedName>
        <fullName evidence="1">Uncharacterized protein</fullName>
    </submittedName>
</protein>
<dbReference type="AlphaFoldDB" id="A0AAV3F3H2"/>
<gene>
    <name evidence="1" type="ORF">HMPREF9715_01785</name>
</gene>
<accession>A0AAV3F3H2</accession>
<evidence type="ECO:0000313" key="1">
    <source>
        <dbReference type="EMBL" id="EHO12630.1"/>
    </source>
</evidence>
<comment type="caution">
    <text evidence="1">The sequence shown here is derived from an EMBL/GenBank/DDBJ whole genome shotgun (WGS) entry which is preliminary data.</text>
</comment>
<sequence>MTAEELNIIAENALNDQYKKIINQLKESAIKGNNSCIIKNLPTSISKKLKEKGFVIIPIYKYRYNYFLFKKRRIKYFLIQF</sequence>